<evidence type="ECO:0000313" key="2">
    <source>
        <dbReference type="Proteomes" id="UP000299102"/>
    </source>
</evidence>
<name>A0A4C1UKZ4_EUMVA</name>
<dbReference type="AlphaFoldDB" id="A0A4C1UKZ4"/>
<gene>
    <name evidence="1" type="ORF">EVAR_86057_1</name>
</gene>
<accession>A0A4C1UKZ4</accession>
<evidence type="ECO:0000313" key="1">
    <source>
        <dbReference type="EMBL" id="GBP26554.1"/>
    </source>
</evidence>
<proteinExistence type="predicted"/>
<protein>
    <recommendedName>
        <fullName evidence="3">RanBP2-type domain-containing protein</fullName>
    </recommendedName>
</protein>
<comment type="caution">
    <text evidence="1">The sequence shown here is derived from an EMBL/GenBank/DDBJ whole genome shotgun (WGS) entry which is preliminary data.</text>
</comment>
<dbReference type="EMBL" id="BGZK01000181">
    <property type="protein sequence ID" value="GBP26554.1"/>
    <property type="molecule type" value="Genomic_DNA"/>
</dbReference>
<sequence>MIANNIINNLIVNLVHQNIQAMENKELRALQYDGCNATVPDAPLPLHFIGGAPTYKMQWEWCMCNGCTTYNMQWEWCIRCTSPKTPISGRAVMTAAFKAYHWSSPPKHNFVCNSHAHYISNV</sequence>
<dbReference type="Proteomes" id="UP000299102">
    <property type="component" value="Unassembled WGS sequence"/>
</dbReference>
<keyword evidence="2" id="KW-1185">Reference proteome</keyword>
<organism evidence="1 2">
    <name type="scientific">Eumeta variegata</name>
    <name type="common">Bagworm moth</name>
    <name type="synonym">Eumeta japonica</name>
    <dbReference type="NCBI Taxonomy" id="151549"/>
    <lineage>
        <taxon>Eukaryota</taxon>
        <taxon>Metazoa</taxon>
        <taxon>Ecdysozoa</taxon>
        <taxon>Arthropoda</taxon>
        <taxon>Hexapoda</taxon>
        <taxon>Insecta</taxon>
        <taxon>Pterygota</taxon>
        <taxon>Neoptera</taxon>
        <taxon>Endopterygota</taxon>
        <taxon>Lepidoptera</taxon>
        <taxon>Glossata</taxon>
        <taxon>Ditrysia</taxon>
        <taxon>Tineoidea</taxon>
        <taxon>Psychidae</taxon>
        <taxon>Oiketicinae</taxon>
        <taxon>Eumeta</taxon>
    </lineage>
</organism>
<reference evidence="1 2" key="1">
    <citation type="journal article" date="2019" name="Commun. Biol.">
        <title>The bagworm genome reveals a unique fibroin gene that provides high tensile strength.</title>
        <authorList>
            <person name="Kono N."/>
            <person name="Nakamura H."/>
            <person name="Ohtoshi R."/>
            <person name="Tomita M."/>
            <person name="Numata K."/>
            <person name="Arakawa K."/>
        </authorList>
    </citation>
    <scope>NUCLEOTIDE SEQUENCE [LARGE SCALE GENOMIC DNA]</scope>
</reference>
<evidence type="ECO:0008006" key="3">
    <source>
        <dbReference type="Google" id="ProtNLM"/>
    </source>
</evidence>